<keyword evidence="3" id="KW-1185">Reference proteome</keyword>
<gene>
    <name evidence="2" type="ORF">BO80DRAFT_139082</name>
</gene>
<name>A0A395GUH2_9EURO</name>
<sequence>MRKPILRLRSRGRGALRERERRSMPSYTAHTVHTYRYGLPGWKRVGICASAEFPLPTDSGSPITIALARPWRFRTIIVEKSDISLNHRPPSDPVGYGSATSRPTCHLRRRSKEQAPTVSRAG</sequence>
<proteinExistence type="predicted"/>
<dbReference type="EMBL" id="KZ824448">
    <property type="protein sequence ID" value="RAK99116.1"/>
    <property type="molecule type" value="Genomic_DNA"/>
</dbReference>
<accession>A0A395GUH2</accession>
<evidence type="ECO:0000256" key="1">
    <source>
        <dbReference type="SAM" id="MobiDB-lite"/>
    </source>
</evidence>
<dbReference type="RefSeq" id="XP_025573444.1">
    <property type="nucleotide sequence ID" value="XM_025713669.1"/>
</dbReference>
<dbReference type="VEuPathDB" id="FungiDB:BO80DRAFT_139082"/>
<protein>
    <submittedName>
        <fullName evidence="2">Uncharacterized protein</fullName>
    </submittedName>
</protein>
<evidence type="ECO:0000313" key="3">
    <source>
        <dbReference type="Proteomes" id="UP000249402"/>
    </source>
</evidence>
<dbReference type="Proteomes" id="UP000249402">
    <property type="component" value="Unassembled WGS sequence"/>
</dbReference>
<feature type="region of interest" description="Disordered" evidence="1">
    <location>
        <begin position="82"/>
        <end position="122"/>
    </location>
</feature>
<evidence type="ECO:0000313" key="2">
    <source>
        <dbReference type="EMBL" id="RAK99116.1"/>
    </source>
</evidence>
<dbReference type="GeneID" id="37218534"/>
<dbReference type="AlphaFoldDB" id="A0A395GUH2"/>
<reference evidence="2 3" key="1">
    <citation type="submission" date="2018-02" db="EMBL/GenBank/DDBJ databases">
        <title>The genomes of Aspergillus section Nigri reveals drivers in fungal speciation.</title>
        <authorList>
            <consortium name="DOE Joint Genome Institute"/>
            <person name="Vesth T.C."/>
            <person name="Nybo J."/>
            <person name="Theobald S."/>
            <person name="Brandl J."/>
            <person name="Frisvad J.C."/>
            <person name="Nielsen K.F."/>
            <person name="Lyhne E.K."/>
            <person name="Kogle M.E."/>
            <person name="Kuo A."/>
            <person name="Riley R."/>
            <person name="Clum A."/>
            <person name="Nolan M."/>
            <person name="Lipzen A."/>
            <person name="Salamov A."/>
            <person name="Henrissat B."/>
            <person name="Wiebenga A."/>
            <person name="De vries R.P."/>
            <person name="Grigoriev I.V."/>
            <person name="Mortensen U.H."/>
            <person name="Andersen M.R."/>
            <person name="Baker S.E."/>
        </authorList>
    </citation>
    <scope>NUCLEOTIDE SEQUENCE [LARGE SCALE GENOMIC DNA]</scope>
    <source>
        <strain evidence="2 3">CBS 121593</strain>
    </source>
</reference>
<organism evidence="2 3">
    <name type="scientific">Aspergillus ibericus CBS 121593</name>
    <dbReference type="NCBI Taxonomy" id="1448316"/>
    <lineage>
        <taxon>Eukaryota</taxon>
        <taxon>Fungi</taxon>
        <taxon>Dikarya</taxon>
        <taxon>Ascomycota</taxon>
        <taxon>Pezizomycotina</taxon>
        <taxon>Eurotiomycetes</taxon>
        <taxon>Eurotiomycetidae</taxon>
        <taxon>Eurotiales</taxon>
        <taxon>Aspergillaceae</taxon>
        <taxon>Aspergillus</taxon>
        <taxon>Aspergillus subgen. Circumdati</taxon>
    </lineage>
</organism>